<dbReference type="RefSeq" id="WP_107665401.1">
    <property type="nucleotide sequence ID" value="NZ_PZKG01000130.1"/>
</dbReference>
<gene>
    <name evidence="7" type="ORF">C5F48_18995</name>
</gene>
<dbReference type="Pfam" id="PF04542">
    <property type="entry name" value="Sigma70_r2"/>
    <property type="match status" value="1"/>
</dbReference>
<evidence type="ECO:0000313" key="8">
    <source>
        <dbReference type="Proteomes" id="UP000241010"/>
    </source>
</evidence>
<feature type="domain" description="RNA polymerase sigma-70 region 2" evidence="5">
    <location>
        <begin position="12"/>
        <end position="79"/>
    </location>
</feature>
<dbReference type="Gene3D" id="1.10.1740.10">
    <property type="match status" value="1"/>
</dbReference>
<dbReference type="InterPro" id="IPR013325">
    <property type="entry name" value="RNA_pol_sigma_r2"/>
</dbReference>
<accession>A0A2T4JQX6</accession>
<reference evidence="7 8" key="1">
    <citation type="submission" date="2018-03" db="EMBL/GenBank/DDBJ databases">
        <title>Cereibacter changlensis.</title>
        <authorList>
            <person name="Meyer T.E."/>
            <person name="Miller S."/>
            <person name="Lodha T."/>
            <person name="Gandham S."/>
            <person name="Chintalapati S."/>
            <person name="Chintalapati V.R."/>
        </authorList>
    </citation>
    <scope>NUCLEOTIDE SEQUENCE [LARGE SCALE GENOMIC DNA]</scope>
    <source>
        <strain evidence="7 8">JA139</strain>
    </source>
</reference>
<comment type="caution">
    <text evidence="7">The sequence shown here is derived from an EMBL/GenBank/DDBJ whole genome shotgun (WGS) entry which is preliminary data.</text>
</comment>
<dbReference type="InterPro" id="IPR013249">
    <property type="entry name" value="RNA_pol_sigma70_r4_t2"/>
</dbReference>
<dbReference type="SUPFAM" id="SSF88659">
    <property type="entry name" value="Sigma3 and sigma4 domains of RNA polymerase sigma factors"/>
    <property type="match status" value="1"/>
</dbReference>
<keyword evidence="8" id="KW-1185">Reference proteome</keyword>
<keyword evidence="3" id="KW-0731">Sigma factor</keyword>
<dbReference type="GO" id="GO:0003677">
    <property type="term" value="F:DNA binding"/>
    <property type="evidence" value="ECO:0007669"/>
    <property type="project" value="InterPro"/>
</dbReference>
<comment type="similarity">
    <text evidence="1">Belongs to the sigma-70 factor family. ECF subfamily.</text>
</comment>
<feature type="domain" description="RNA polymerase sigma factor 70 region 4 type 2" evidence="6">
    <location>
        <begin position="110"/>
        <end position="162"/>
    </location>
</feature>
<keyword evidence="4" id="KW-0804">Transcription</keyword>
<dbReference type="CDD" id="cd06171">
    <property type="entry name" value="Sigma70_r4"/>
    <property type="match status" value="1"/>
</dbReference>
<dbReference type="PANTHER" id="PTHR43133">
    <property type="entry name" value="RNA POLYMERASE ECF-TYPE SIGMA FACTO"/>
    <property type="match status" value="1"/>
</dbReference>
<dbReference type="GO" id="GO:0016987">
    <property type="term" value="F:sigma factor activity"/>
    <property type="evidence" value="ECO:0007669"/>
    <property type="project" value="UniProtKB-KW"/>
</dbReference>
<dbReference type="GO" id="GO:0006352">
    <property type="term" value="P:DNA-templated transcription initiation"/>
    <property type="evidence" value="ECO:0007669"/>
    <property type="project" value="InterPro"/>
</dbReference>
<dbReference type="Pfam" id="PF08281">
    <property type="entry name" value="Sigma70_r4_2"/>
    <property type="match status" value="1"/>
</dbReference>
<dbReference type="AlphaFoldDB" id="A0A2T4JQX6"/>
<keyword evidence="2" id="KW-0805">Transcription regulation</keyword>
<dbReference type="InterPro" id="IPR007627">
    <property type="entry name" value="RNA_pol_sigma70_r2"/>
</dbReference>
<evidence type="ECO:0000256" key="1">
    <source>
        <dbReference type="ARBA" id="ARBA00010641"/>
    </source>
</evidence>
<sequence>MTGSSRHPAHALYADHHAWLVAWLRRRLGDGADAADLAQDTFLRLLLGKRAPDRIGPQPRALLTHIAKGLVVDHWRRKDIESAYLDAISHLPPAQAPSGEDRLILIEGLMRVDAILGQLPRQTREIFLLAQLDGLTLQQIADRTGVAVITVRRHVKRALLACMAAA</sequence>
<dbReference type="InterPro" id="IPR036388">
    <property type="entry name" value="WH-like_DNA-bd_sf"/>
</dbReference>
<evidence type="ECO:0000256" key="3">
    <source>
        <dbReference type="ARBA" id="ARBA00023082"/>
    </source>
</evidence>
<dbReference type="Gene3D" id="1.10.10.10">
    <property type="entry name" value="Winged helix-like DNA-binding domain superfamily/Winged helix DNA-binding domain"/>
    <property type="match status" value="1"/>
</dbReference>
<dbReference type="InterPro" id="IPR039425">
    <property type="entry name" value="RNA_pol_sigma-70-like"/>
</dbReference>
<dbReference type="OrthoDB" id="9794372at2"/>
<evidence type="ECO:0000313" key="7">
    <source>
        <dbReference type="EMBL" id="PTE20163.1"/>
    </source>
</evidence>
<dbReference type="InterPro" id="IPR014284">
    <property type="entry name" value="RNA_pol_sigma-70_dom"/>
</dbReference>
<name>A0A2T4JQX6_9RHOB</name>
<evidence type="ECO:0000259" key="5">
    <source>
        <dbReference type="Pfam" id="PF04542"/>
    </source>
</evidence>
<dbReference type="NCBIfam" id="TIGR02937">
    <property type="entry name" value="sigma70-ECF"/>
    <property type="match status" value="1"/>
</dbReference>
<organism evidence="7 8">
    <name type="scientific">Cereibacter changlensis JA139</name>
    <dbReference type="NCBI Taxonomy" id="1188249"/>
    <lineage>
        <taxon>Bacteria</taxon>
        <taxon>Pseudomonadati</taxon>
        <taxon>Pseudomonadota</taxon>
        <taxon>Alphaproteobacteria</taxon>
        <taxon>Rhodobacterales</taxon>
        <taxon>Paracoccaceae</taxon>
        <taxon>Cereibacter</taxon>
    </lineage>
</organism>
<evidence type="ECO:0000256" key="2">
    <source>
        <dbReference type="ARBA" id="ARBA00023015"/>
    </source>
</evidence>
<evidence type="ECO:0000256" key="4">
    <source>
        <dbReference type="ARBA" id="ARBA00023163"/>
    </source>
</evidence>
<dbReference type="InterPro" id="IPR013324">
    <property type="entry name" value="RNA_pol_sigma_r3/r4-like"/>
</dbReference>
<dbReference type="PANTHER" id="PTHR43133:SF63">
    <property type="entry name" value="RNA POLYMERASE SIGMA FACTOR FECI-RELATED"/>
    <property type="match status" value="1"/>
</dbReference>
<evidence type="ECO:0000259" key="6">
    <source>
        <dbReference type="Pfam" id="PF08281"/>
    </source>
</evidence>
<dbReference type="Proteomes" id="UP000241010">
    <property type="component" value="Unassembled WGS sequence"/>
</dbReference>
<proteinExistence type="inferred from homology"/>
<dbReference type="EMBL" id="PZKG01000130">
    <property type="protein sequence ID" value="PTE20163.1"/>
    <property type="molecule type" value="Genomic_DNA"/>
</dbReference>
<protein>
    <submittedName>
        <fullName evidence="7">RNA polymerase subunit sigma</fullName>
    </submittedName>
</protein>
<dbReference type="SUPFAM" id="SSF88946">
    <property type="entry name" value="Sigma2 domain of RNA polymerase sigma factors"/>
    <property type="match status" value="1"/>
</dbReference>